<feature type="domain" description="ABC transporter" evidence="7">
    <location>
        <begin position="1"/>
        <end position="69"/>
    </location>
</feature>
<evidence type="ECO:0000256" key="5">
    <source>
        <dbReference type="ARBA" id="ARBA00022989"/>
    </source>
</evidence>
<comment type="caution">
    <text evidence="8">The sequence shown here is derived from an EMBL/GenBank/DDBJ whole genome shotgun (WGS) entry which is preliminary data.</text>
</comment>
<dbReference type="InterPro" id="IPR050352">
    <property type="entry name" value="ABCG_transporters"/>
</dbReference>
<organism evidence="8 9">
    <name type="scientific">Polyodon spathula</name>
    <name type="common">North American paddlefish</name>
    <name type="synonym">Squalus spathula</name>
    <dbReference type="NCBI Taxonomy" id="7913"/>
    <lineage>
        <taxon>Eukaryota</taxon>
        <taxon>Metazoa</taxon>
        <taxon>Chordata</taxon>
        <taxon>Craniata</taxon>
        <taxon>Vertebrata</taxon>
        <taxon>Euteleostomi</taxon>
        <taxon>Actinopterygii</taxon>
        <taxon>Chondrostei</taxon>
        <taxon>Acipenseriformes</taxon>
        <taxon>Polyodontidae</taxon>
        <taxon>Polyodon</taxon>
    </lineage>
</organism>
<name>A0ABS2XHX8_POLSP</name>
<dbReference type="Pfam" id="PF00005">
    <property type="entry name" value="ABC_tran"/>
    <property type="match status" value="1"/>
</dbReference>
<dbReference type="EMBL" id="JAAWVQ010035363">
    <property type="protein sequence ID" value="MBN3273880.1"/>
    <property type="molecule type" value="Genomic_DNA"/>
</dbReference>
<dbReference type="PANTHER" id="PTHR48041">
    <property type="entry name" value="ABC TRANSPORTER G FAMILY MEMBER 28"/>
    <property type="match status" value="1"/>
</dbReference>
<feature type="non-terminal residue" evidence="8">
    <location>
        <position position="1"/>
    </location>
</feature>
<evidence type="ECO:0000256" key="2">
    <source>
        <dbReference type="ARBA" id="ARBA00005814"/>
    </source>
</evidence>
<dbReference type="PANTHER" id="PTHR48041:SF75">
    <property type="entry name" value="ATP-BINDING CASSETTE SUB-FAMILY G MEMBER 4"/>
    <property type="match status" value="1"/>
</dbReference>
<evidence type="ECO:0000256" key="1">
    <source>
        <dbReference type="ARBA" id="ARBA00004141"/>
    </source>
</evidence>
<dbReference type="InterPro" id="IPR027417">
    <property type="entry name" value="P-loop_NTPase"/>
</dbReference>
<keyword evidence="3" id="KW-0813">Transport</keyword>
<feature type="non-terminal residue" evidence="8">
    <location>
        <position position="96"/>
    </location>
</feature>
<reference evidence="8" key="1">
    <citation type="journal article" date="2021" name="Cell">
        <title>Tracing the genetic footprints of vertebrate landing in non-teleost ray-finned fishes.</title>
        <authorList>
            <person name="Bi X."/>
            <person name="Wang K."/>
            <person name="Yang L."/>
            <person name="Pan H."/>
            <person name="Jiang H."/>
            <person name="Wei Q."/>
            <person name="Fang M."/>
            <person name="Yu H."/>
            <person name="Zhu C."/>
            <person name="Cai Y."/>
            <person name="He Y."/>
            <person name="Gan X."/>
            <person name="Zeng H."/>
            <person name="Yu D."/>
            <person name="Zhu Y."/>
            <person name="Jiang H."/>
            <person name="Qiu Q."/>
            <person name="Yang H."/>
            <person name="Zhang Y.E."/>
            <person name="Wang W."/>
            <person name="Zhu M."/>
            <person name="He S."/>
            <person name="Zhang G."/>
        </authorList>
    </citation>
    <scope>NUCLEOTIDE SEQUENCE</scope>
    <source>
        <strain evidence="8">Pddl_001</strain>
    </source>
</reference>
<evidence type="ECO:0000313" key="9">
    <source>
        <dbReference type="Proteomes" id="UP001166093"/>
    </source>
</evidence>
<dbReference type="InterPro" id="IPR003439">
    <property type="entry name" value="ABC_transporter-like_ATP-bd"/>
</dbReference>
<accession>A0ABS2XHX8</accession>
<keyword evidence="9" id="KW-1185">Reference proteome</keyword>
<evidence type="ECO:0000256" key="6">
    <source>
        <dbReference type="ARBA" id="ARBA00023136"/>
    </source>
</evidence>
<comment type="subcellular location">
    <subcellularLocation>
        <location evidence="1">Membrane</location>
        <topology evidence="1">Multi-pass membrane protein</topology>
    </subcellularLocation>
</comment>
<evidence type="ECO:0000259" key="7">
    <source>
        <dbReference type="Pfam" id="PF00005"/>
    </source>
</evidence>
<keyword evidence="6" id="KW-0472">Membrane</keyword>
<sequence length="96" mass="10915">MGPSGAGKSTFMNILAGYRETGMKGQILVNGLQRELRTFRKMSCYIMQDDMLLPHLTVIEAMMVRLVHSRASIRAHLNTHIPACCRLDIRSAWLPW</sequence>
<keyword evidence="5" id="KW-1133">Transmembrane helix</keyword>
<proteinExistence type="inferred from homology"/>
<comment type="similarity">
    <text evidence="2">Belongs to the ABC transporter superfamily. ABCG family. Eye pigment precursor importer (TC 3.A.1.204) subfamily.</text>
</comment>
<evidence type="ECO:0000256" key="3">
    <source>
        <dbReference type="ARBA" id="ARBA00022448"/>
    </source>
</evidence>
<gene>
    <name evidence="8" type="primary">Abcg4</name>
    <name evidence="8" type="ORF">GTO93_0000167</name>
</gene>
<dbReference type="Gene3D" id="3.40.50.300">
    <property type="entry name" value="P-loop containing nucleotide triphosphate hydrolases"/>
    <property type="match status" value="1"/>
</dbReference>
<evidence type="ECO:0000256" key="4">
    <source>
        <dbReference type="ARBA" id="ARBA00022692"/>
    </source>
</evidence>
<protein>
    <submittedName>
        <fullName evidence="8">ABCG4 protein</fullName>
    </submittedName>
</protein>
<dbReference type="SUPFAM" id="SSF52540">
    <property type="entry name" value="P-loop containing nucleoside triphosphate hydrolases"/>
    <property type="match status" value="1"/>
</dbReference>
<dbReference type="Proteomes" id="UP001166093">
    <property type="component" value="Unassembled WGS sequence"/>
</dbReference>
<evidence type="ECO:0000313" key="8">
    <source>
        <dbReference type="EMBL" id="MBN3273880.1"/>
    </source>
</evidence>
<keyword evidence="4" id="KW-0812">Transmembrane</keyword>